<keyword evidence="2" id="KW-1133">Transmembrane helix</keyword>
<feature type="transmembrane region" description="Helical" evidence="2">
    <location>
        <begin position="134"/>
        <end position="155"/>
    </location>
</feature>
<sequence length="353" mass="39196">MYREEEALDGRGGKTLYSILGIPRDASTEEVRSAYKKTAWLTHPDARAGHDAQFTEASRAYAILSNKKHRALYNLLGDRILPVLQDQRYSPYINFLTDKSKMLFMSLLVVLGFACTCMYPFLALLVNTGWVGTYVYTLIPHTLFGAGFLTLHLHLLGVSGSSVRERCASYLLVLSSLGFVYGLALGIDAYLSNAVLVAWACVCEGGFVSSHVLGRLGREADSKENVGRRVLGHVFERMYLFTLVYRVSQTALQVAEAGLLWRCFLPVLFVVLGTLIGCIKLGYGIGLGAMLSCIGGMTVYVHKESFTLFDQVFFVVVFSSTVFVIAVCVVIGVWIWRKCSWNKQWMMAIEGPI</sequence>
<evidence type="ECO:0000313" key="4">
    <source>
        <dbReference type="EMBL" id="OAG31777.1"/>
    </source>
</evidence>
<feature type="transmembrane region" description="Helical" evidence="2">
    <location>
        <begin position="167"/>
        <end position="184"/>
    </location>
</feature>
<feature type="transmembrane region" description="Helical" evidence="2">
    <location>
        <begin position="313"/>
        <end position="336"/>
    </location>
</feature>
<dbReference type="PROSITE" id="PS00636">
    <property type="entry name" value="DNAJ_1"/>
    <property type="match status" value="1"/>
</dbReference>
<dbReference type="GO" id="GO:0005783">
    <property type="term" value="C:endoplasmic reticulum"/>
    <property type="evidence" value="ECO:0007669"/>
    <property type="project" value="TreeGrafter"/>
</dbReference>
<accession>A0A177EIL5</accession>
<evidence type="ECO:0000313" key="5">
    <source>
        <dbReference type="Proteomes" id="UP000185944"/>
    </source>
</evidence>
<keyword evidence="1" id="KW-0143">Chaperone</keyword>
<dbReference type="VEuPathDB" id="MicrosporidiaDB:NEDG_00252"/>
<reference evidence="4 5" key="1">
    <citation type="submission" date="2016-02" db="EMBL/GenBank/DDBJ databases">
        <title>Discovery of a natural microsporidian pathogen with a broad tissue tropism in Caenorhabditis elegans.</title>
        <authorList>
            <person name="Luallen R.J."/>
            <person name="Reinke A.W."/>
            <person name="Tong L."/>
            <person name="Botts M.R."/>
            <person name="Felix M.-A."/>
            <person name="Troemel E.R."/>
        </authorList>
    </citation>
    <scope>NUCLEOTIDE SEQUENCE [LARGE SCALE GENOMIC DNA]</scope>
    <source>
        <strain evidence="4 5">JUm2807</strain>
    </source>
</reference>
<keyword evidence="2" id="KW-0812">Transmembrane</keyword>
<dbReference type="OrthoDB" id="10250354at2759"/>
<dbReference type="PROSITE" id="PS50076">
    <property type="entry name" value="DNAJ_2"/>
    <property type="match status" value="1"/>
</dbReference>
<dbReference type="PRINTS" id="PR00625">
    <property type="entry name" value="JDOMAIN"/>
</dbReference>
<dbReference type="Gene3D" id="1.10.287.110">
    <property type="entry name" value="DnaJ domain"/>
    <property type="match status" value="1"/>
</dbReference>
<dbReference type="STRING" id="1805483.A0A177EIL5"/>
<evidence type="ECO:0000256" key="1">
    <source>
        <dbReference type="ARBA" id="ARBA00023186"/>
    </source>
</evidence>
<comment type="caution">
    <text evidence="4">The sequence shown here is derived from an EMBL/GenBank/DDBJ whole genome shotgun (WGS) entry which is preliminary data.</text>
</comment>
<dbReference type="RefSeq" id="XP_067545378.1">
    <property type="nucleotide sequence ID" value="XM_067687670.1"/>
</dbReference>
<dbReference type="InterPro" id="IPR018253">
    <property type="entry name" value="DnaJ_domain_CS"/>
</dbReference>
<gene>
    <name evidence="4" type="ORF">NEDG_00252</name>
</gene>
<keyword evidence="2" id="KW-0472">Membrane</keyword>
<dbReference type="Pfam" id="PF00226">
    <property type="entry name" value="DnaJ"/>
    <property type="match status" value="1"/>
</dbReference>
<dbReference type="SMART" id="SM00271">
    <property type="entry name" value="DnaJ"/>
    <property type="match status" value="1"/>
</dbReference>
<feature type="transmembrane region" description="Helical" evidence="2">
    <location>
        <begin position="259"/>
        <end position="276"/>
    </location>
</feature>
<dbReference type="InterPro" id="IPR001623">
    <property type="entry name" value="DnaJ_domain"/>
</dbReference>
<dbReference type="InterPro" id="IPR036869">
    <property type="entry name" value="J_dom_sf"/>
</dbReference>
<protein>
    <recommendedName>
        <fullName evidence="3">J domain-containing protein</fullName>
    </recommendedName>
</protein>
<feature type="transmembrane region" description="Helical" evidence="2">
    <location>
        <begin position="102"/>
        <end position="122"/>
    </location>
</feature>
<dbReference type="GO" id="GO:0051087">
    <property type="term" value="F:protein-folding chaperone binding"/>
    <property type="evidence" value="ECO:0007669"/>
    <property type="project" value="TreeGrafter"/>
</dbReference>
<name>A0A177EIL5_9MICR</name>
<keyword evidence="5" id="KW-1185">Reference proteome</keyword>
<dbReference type="InterPro" id="IPR051948">
    <property type="entry name" value="Hsp70_co-chaperone_J-domain"/>
</dbReference>
<dbReference type="GO" id="GO:0036503">
    <property type="term" value="P:ERAD pathway"/>
    <property type="evidence" value="ECO:0007669"/>
    <property type="project" value="TreeGrafter"/>
</dbReference>
<dbReference type="GO" id="GO:0051787">
    <property type="term" value="F:misfolded protein binding"/>
    <property type="evidence" value="ECO:0007669"/>
    <property type="project" value="TreeGrafter"/>
</dbReference>
<dbReference type="PANTHER" id="PTHR44360:SF1">
    <property type="entry name" value="DNAJ HOMOLOG SUBFAMILY B MEMBER 9"/>
    <property type="match status" value="1"/>
</dbReference>
<dbReference type="AlphaFoldDB" id="A0A177EIL5"/>
<dbReference type="Proteomes" id="UP000185944">
    <property type="component" value="Unassembled WGS sequence"/>
</dbReference>
<dbReference type="SUPFAM" id="SSF46565">
    <property type="entry name" value="Chaperone J-domain"/>
    <property type="match status" value="1"/>
</dbReference>
<evidence type="ECO:0000256" key="2">
    <source>
        <dbReference type="SAM" id="Phobius"/>
    </source>
</evidence>
<evidence type="ECO:0000259" key="3">
    <source>
        <dbReference type="PROSITE" id="PS50076"/>
    </source>
</evidence>
<organism evidence="4 5">
    <name type="scientific">Nematocida displodere</name>
    <dbReference type="NCBI Taxonomy" id="1805483"/>
    <lineage>
        <taxon>Eukaryota</taxon>
        <taxon>Fungi</taxon>
        <taxon>Fungi incertae sedis</taxon>
        <taxon>Microsporidia</taxon>
        <taxon>Nematocida</taxon>
    </lineage>
</organism>
<feature type="domain" description="J" evidence="3">
    <location>
        <begin position="15"/>
        <end position="77"/>
    </location>
</feature>
<dbReference type="GeneID" id="93646602"/>
<dbReference type="CDD" id="cd06257">
    <property type="entry name" value="DnaJ"/>
    <property type="match status" value="1"/>
</dbReference>
<dbReference type="PANTHER" id="PTHR44360">
    <property type="entry name" value="DNAJ HOMOLOG SUBFAMILY B MEMBER 9"/>
    <property type="match status" value="1"/>
</dbReference>
<dbReference type="EMBL" id="LTDL01000014">
    <property type="protein sequence ID" value="OAG31777.1"/>
    <property type="molecule type" value="Genomic_DNA"/>
</dbReference>
<proteinExistence type="predicted"/>
<feature type="transmembrane region" description="Helical" evidence="2">
    <location>
        <begin position="283"/>
        <end position="301"/>
    </location>
</feature>